<evidence type="ECO:0000256" key="3">
    <source>
        <dbReference type="ARBA" id="ARBA00022729"/>
    </source>
</evidence>
<dbReference type="PRINTS" id="PR00790">
    <property type="entry name" value="PAMONOXGNASE"/>
</dbReference>
<keyword evidence="2 9" id="KW-0479">Metal-binding</keyword>
<dbReference type="CDD" id="cd14958">
    <property type="entry name" value="NHL_PAL_like"/>
    <property type="match status" value="1"/>
</dbReference>
<gene>
    <name evidence="14" type="ORF">LSH36_722g01047</name>
</gene>
<proteinExistence type="predicted"/>
<evidence type="ECO:0000256" key="4">
    <source>
        <dbReference type="ARBA" id="ARBA00022737"/>
    </source>
</evidence>
<dbReference type="Gene3D" id="2.120.10.30">
    <property type="entry name" value="TolB, C-terminal domain"/>
    <property type="match status" value="1"/>
</dbReference>
<evidence type="ECO:0000313" key="14">
    <source>
        <dbReference type="EMBL" id="KAK2144884.1"/>
    </source>
</evidence>
<evidence type="ECO:0000256" key="12">
    <source>
        <dbReference type="SAM" id="MobiDB-lite"/>
    </source>
</evidence>
<comment type="cofactor">
    <cofactor evidence="9">
        <name>Zn(2+)</name>
        <dbReference type="ChEBI" id="CHEBI:29105"/>
    </cofactor>
    <text evidence="9">Binds one Zn(2+) ion per subunit.</text>
</comment>
<dbReference type="GO" id="GO:0005576">
    <property type="term" value="C:extracellular region"/>
    <property type="evidence" value="ECO:0007669"/>
    <property type="project" value="TreeGrafter"/>
</dbReference>
<feature type="binding site" evidence="9">
    <location>
        <position position="182"/>
    </location>
    <ligand>
        <name>Zn(2+)</name>
        <dbReference type="ChEBI" id="CHEBI:29105"/>
        <note>catalytic</note>
    </ligand>
</feature>
<keyword evidence="6" id="KW-0325">Glycoprotein</keyword>
<dbReference type="GO" id="GO:0006518">
    <property type="term" value="P:peptide metabolic process"/>
    <property type="evidence" value="ECO:0007669"/>
    <property type="project" value="InterPro"/>
</dbReference>
<keyword evidence="5 10" id="KW-1015">Disulfide bond</keyword>
<evidence type="ECO:0000256" key="9">
    <source>
        <dbReference type="PIRSR" id="PIRSR600720-2"/>
    </source>
</evidence>
<dbReference type="SUPFAM" id="SSF101898">
    <property type="entry name" value="NHL repeat"/>
    <property type="match status" value="1"/>
</dbReference>
<dbReference type="PANTHER" id="PTHR10680:SF36">
    <property type="entry name" value="PEPTIDYL-ALPHA-HYDROXYGLYCINE ALPHA-AMIDATING LYASE 1"/>
    <property type="match status" value="1"/>
</dbReference>
<dbReference type="Proteomes" id="UP001208570">
    <property type="component" value="Unassembled WGS sequence"/>
</dbReference>
<evidence type="ECO:0000256" key="5">
    <source>
        <dbReference type="ARBA" id="ARBA00023157"/>
    </source>
</evidence>
<keyword evidence="9" id="KW-0106">Calcium</keyword>
<dbReference type="InterPro" id="IPR011042">
    <property type="entry name" value="6-blade_b-propeller_TolB-like"/>
</dbReference>
<feature type="binding site" evidence="9">
    <location>
        <position position="118"/>
    </location>
    <ligand>
        <name>Ca(2+)</name>
        <dbReference type="ChEBI" id="CHEBI:29108"/>
        <note>structural</note>
    </ligand>
</feature>
<keyword evidence="15" id="KW-1185">Reference proteome</keyword>
<evidence type="ECO:0000256" key="7">
    <source>
        <dbReference type="ARBA" id="ARBA00023239"/>
    </source>
</evidence>
<feature type="repeat" description="NHL" evidence="11">
    <location>
        <begin position="232"/>
        <end position="263"/>
    </location>
</feature>
<keyword evidence="9" id="KW-0862">Zinc</keyword>
<feature type="binding site" evidence="8">
    <location>
        <position position="131"/>
    </location>
    <ligand>
        <name>a protein</name>
        <dbReference type="ChEBI" id="CHEBI:16541"/>
    </ligand>
    <ligandPart>
        <name>C-terminal Xaa-(2S)-2-hydroxyglycine residue</name>
        <dbReference type="ChEBI" id="CHEBI:142768"/>
    </ligandPart>
</feature>
<evidence type="ECO:0000256" key="6">
    <source>
        <dbReference type="ARBA" id="ARBA00023180"/>
    </source>
</evidence>
<keyword evidence="4" id="KW-0677">Repeat</keyword>
<evidence type="ECO:0000256" key="2">
    <source>
        <dbReference type="ARBA" id="ARBA00022723"/>
    </source>
</evidence>
<evidence type="ECO:0000256" key="11">
    <source>
        <dbReference type="PROSITE-ProRule" id="PRU00504"/>
    </source>
</evidence>
<feature type="binding site" evidence="8">
    <location>
        <position position="295"/>
    </location>
    <ligand>
        <name>a protein</name>
        <dbReference type="ChEBI" id="CHEBI:16541"/>
    </ligand>
    <ligandPart>
        <name>C-terminal Xaa-(2S)-2-hydroxyglycine residue</name>
        <dbReference type="ChEBI" id="CHEBI:142768"/>
    </ligandPart>
</feature>
<evidence type="ECO:0000256" key="13">
    <source>
        <dbReference type="SAM" id="SignalP"/>
    </source>
</evidence>
<comment type="caution">
    <text evidence="14">The sequence shown here is derived from an EMBL/GenBank/DDBJ whole genome shotgun (WGS) entry which is preliminary data.</text>
</comment>
<dbReference type="PANTHER" id="PTHR10680">
    <property type="entry name" value="PEPTIDYL-GLYCINE ALPHA-AMIDATING MONOOXYGENASE"/>
    <property type="match status" value="1"/>
</dbReference>
<evidence type="ECO:0000256" key="1">
    <source>
        <dbReference type="ARBA" id="ARBA00012343"/>
    </source>
</evidence>
<dbReference type="PROSITE" id="PS51125">
    <property type="entry name" value="NHL"/>
    <property type="match status" value="2"/>
</dbReference>
<evidence type="ECO:0000256" key="10">
    <source>
        <dbReference type="PIRSR" id="PIRSR600720-3"/>
    </source>
</evidence>
<protein>
    <recommendedName>
        <fullName evidence="1">peptidylamidoglycolate lyase</fullName>
        <ecNumber evidence="1">4.3.2.5</ecNumber>
    </recommendedName>
</protein>
<feature type="binding site" evidence="8">
    <location>
        <position position="252"/>
    </location>
    <ligand>
        <name>a protein</name>
        <dbReference type="ChEBI" id="CHEBI:16541"/>
    </ligand>
    <ligandPart>
        <name>C-terminal Xaa-(2S)-2-hydroxyglycine residue</name>
        <dbReference type="ChEBI" id="CHEBI:142768"/>
    </ligandPart>
</feature>
<sequence length="405" mass="45606">MAPDGRTARLLLAICLAAVSVTEQASITSYDKENNILQTFREWLDRQREGNHVDDRSDPQSDYRHNGQKLSEQSMDDYWQGLALQDELNHEGEVFNGELFVESEWPEQKVELGQVGGVATNQRGDAVIFHRADREWEEDSFKDNVYTKKDSGPIMEPTVVTMNRSNGAILDTWGQNLFYLPHGLTIDSNDNYWVTDVALHQVFKFGKNKAVPELTLGKAFEPAINNDDMERLCKPTDVAVTKDGTIFVADGYCNSRIVKYSSDGKLLNVFGQDDMWVPHSLALVEELDLICAADRENKRILCYNAGLNNDELLGYPNRAYTDKDVMGRVFAITYSKTAPSDDLPGTGFTIDLHTKDSSKNDIIAVWSPTEEGFEMPHDLDVTPDGDNVYVGEIGPNKVWKFDKTE</sequence>
<reference evidence="14" key="1">
    <citation type="journal article" date="2023" name="Mol. Biol. Evol.">
        <title>Third-Generation Sequencing Reveals the Adaptive Role of the Epigenome in Three Deep-Sea Polychaetes.</title>
        <authorList>
            <person name="Perez M."/>
            <person name="Aroh O."/>
            <person name="Sun Y."/>
            <person name="Lan Y."/>
            <person name="Juniper S.K."/>
            <person name="Young C.R."/>
            <person name="Angers B."/>
            <person name="Qian P.Y."/>
        </authorList>
    </citation>
    <scope>NUCLEOTIDE SEQUENCE</scope>
    <source>
        <strain evidence="14">P08H-3</strain>
    </source>
</reference>
<keyword evidence="7" id="KW-0456">Lyase</keyword>
<dbReference type="AlphaFoldDB" id="A0AAD9J1L1"/>
<feature type="disulfide bond" evidence="10">
    <location>
        <begin position="291"/>
        <end position="302"/>
    </location>
</feature>
<feature type="region of interest" description="Disordered" evidence="12">
    <location>
        <begin position="48"/>
        <end position="67"/>
    </location>
</feature>
<dbReference type="EMBL" id="JAODUP010000722">
    <property type="protein sequence ID" value="KAK2144884.1"/>
    <property type="molecule type" value="Genomic_DNA"/>
</dbReference>
<feature type="compositionally biased region" description="Basic and acidic residues" evidence="12">
    <location>
        <begin position="48"/>
        <end position="65"/>
    </location>
</feature>
<dbReference type="InterPro" id="IPR001258">
    <property type="entry name" value="NHL_repeat"/>
</dbReference>
<feature type="signal peptide" evidence="13">
    <location>
        <begin position="1"/>
        <end position="24"/>
    </location>
</feature>
<feature type="disulfide bond" evidence="10">
    <location>
        <begin position="233"/>
        <end position="253"/>
    </location>
</feature>
<feature type="chain" id="PRO_5042226280" description="peptidylamidoglycolate lyase" evidence="13">
    <location>
        <begin position="25"/>
        <end position="405"/>
    </location>
</feature>
<evidence type="ECO:0000313" key="15">
    <source>
        <dbReference type="Proteomes" id="UP001208570"/>
    </source>
</evidence>
<dbReference type="Pfam" id="PF01436">
    <property type="entry name" value="NHL"/>
    <property type="match status" value="2"/>
</dbReference>
<feature type="binding site" evidence="9">
    <location>
        <position position="279"/>
    </location>
    <ligand>
        <name>Zn(2+)</name>
        <dbReference type="ChEBI" id="CHEBI:29105"/>
        <note>catalytic</note>
    </ligand>
</feature>
<keyword evidence="3 13" id="KW-0732">Signal</keyword>
<name>A0AAD9J1L1_9ANNE</name>
<feature type="binding site" evidence="9">
    <location>
        <position position="184"/>
    </location>
    <ligand>
        <name>Ca(2+)</name>
        <dbReference type="ChEBI" id="CHEBI:29108"/>
        <note>structural</note>
    </ligand>
</feature>
<evidence type="ECO:0000256" key="8">
    <source>
        <dbReference type="PIRSR" id="PIRSR600720-1"/>
    </source>
</evidence>
<dbReference type="GO" id="GO:0016020">
    <property type="term" value="C:membrane"/>
    <property type="evidence" value="ECO:0007669"/>
    <property type="project" value="InterPro"/>
</dbReference>
<feature type="repeat" description="NHL" evidence="11">
    <location>
        <begin position="167"/>
        <end position="208"/>
    </location>
</feature>
<dbReference type="EC" id="4.3.2.5" evidence="1"/>
<organism evidence="14 15">
    <name type="scientific">Paralvinella palmiformis</name>
    <dbReference type="NCBI Taxonomy" id="53620"/>
    <lineage>
        <taxon>Eukaryota</taxon>
        <taxon>Metazoa</taxon>
        <taxon>Spiralia</taxon>
        <taxon>Lophotrochozoa</taxon>
        <taxon>Annelida</taxon>
        <taxon>Polychaeta</taxon>
        <taxon>Sedentaria</taxon>
        <taxon>Canalipalpata</taxon>
        <taxon>Terebellida</taxon>
        <taxon>Terebelliformia</taxon>
        <taxon>Alvinellidae</taxon>
        <taxon>Paralvinella</taxon>
    </lineage>
</organism>
<feature type="binding site" evidence="9">
    <location>
        <position position="378"/>
    </location>
    <ligand>
        <name>Ca(2+)</name>
        <dbReference type="ChEBI" id="CHEBI:29108"/>
        <note>structural</note>
    </ligand>
</feature>
<dbReference type="GO" id="GO:0004598">
    <property type="term" value="F:peptidylamidoglycolate lyase activity"/>
    <property type="evidence" value="ECO:0007669"/>
    <property type="project" value="UniProtKB-EC"/>
</dbReference>
<dbReference type="GO" id="GO:0046872">
    <property type="term" value="F:metal ion binding"/>
    <property type="evidence" value="ECO:0007669"/>
    <property type="project" value="UniProtKB-KW"/>
</dbReference>
<feature type="binding site" evidence="9">
    <location>
        <position position="377"/>
    </location>
    <ligand>
        <name>Zn(2+)</name>
        <dbReference type="ChEBI" id="CHEBI:29105"/>
        <note>catalytic</note>
    </ligand>
</feature>
<accession>A0AAD9J1L1</accession>
<dbReference type="InterPro" id="IPR000720">
    <property type="entry name" value="PHM/PAL"/>
</dbReference>